<dbReference type="RefSeq" id="WP_048036027.1">
    <property type="nucleotide sequence ID" value="NZ_CP030117.1"/>
</dbReference>
<dbReference type="EMBL" id="CP030117">
    <property type="protein sequence ID" value="AWX53867.1"/>
    <property type="molecule type" value="Genomic_DNA"/>
</dbReference>
<gene>
    <name evidence="2" type="ORF">AB432_001755</name>
</gene>
<keyword evidence="1" id="KW-1133">Transmembrane helix</keyword>
<feature type="transmembrane region" description="Helical" evidence="1">
    <location>
        <begin position="197"/>
        <end position="215"/>
    </location>
</feature>
<dbReference type="Proteomes" id="UP000036061">
    <property type="component" value="Chromosome"/>
</dbReference>
<evidence type="ECO:0000313" key="3">
    <source>
        <dbReference type="Proteomes" id="UP000036061"/>
    </source>
</evidence>
<keyword evidence="1" id="KW-0472">Membrane</keyword>
<reference evidence="2 3" key="1">
    <citation type="journal article" date="2015" name="Genome Announc.">
        <title>Draft Genome Sequence of Brevibacillus brevis DZQ7, a Plant Growth-Promoting Rhizobacterium with Broad-Spectrum Antimicrobial Activity.</title>
        <authorList>
            <person name="Hou Q."/>
            <person name="Wang C."/>
            <person name="Hou X."/>
            <person name="Xia Z."/>
            <person name="Ye J."/>
            <person name="Liu K."/>
            <person name="Liu H."/>
            <person name="Wang J."/>
            <person name="Guo H."/>
            <person name="Yu X."/>
            <person name="Yang Y."/>
            <person name="Du B."/>
            <person name="Ding Y."/>
        </authorList>
    </citation>
    <scope>NUCLEOTIDE SEQUENCE [LARGE SCALE GENOMIC DNA]</scope>
    <source>
        <strain evidence="2 3">DZQ7</strain>
    </source>
</reference>
<dbReference type="AlphaFoldDB" id="A0A2Z4MBJ5"/>
<proteinExistence type="predicted"/>
<evidence type="ECO:0000313" key="2">
    <source>
        <dbReference type="EMBL" id="AWX53867.1"/>
    </source>
</evidence>
<feature type="transmembrane region" description="Helical" evidence="1">
    <location>
        <begin position="43"/>
        <end position="67"/>
    </location>
</feature>
<organism evidence="2 3">
    <name type="scientific">Brevibacillus brevis</name>
    <name type="common">Bacillus brevis</name>
    <dbReference type="NCBI Taxonomy" id="1393"/>
    <lineage>
        <taxon>Bacteria</taxon>
        <taxon>Bacillati</taxon>
        <taxon>Bacillota</taxon>
        <taxon>Bacilli</taxon>
        <taxon>Bacillales</taxon>
        <taxon>Paenibacillaceae</taxon>
        <taxon>Brevibacillus</taxon>
    </lineage>
</organism>
<name>A0A2Z4MBJ5_BREBE</name>
<evidence type="ECO:0000256" key="1">
    <source>
        <dbReference type="SAM" id="Phobius"/>
    </source>
</evidence>
<evidence type="ECO:0008006" key="4">
    <source>
        <dbReference type="Google" id="ProtNLM"/>
    </source>
</evidence>
<accession>A0A2Z4MBJ5</accession>
<dbReference type="SUPFAM" id="SSF50242">
    <property type="entry name" value="TIMP-like"/>
    <property type="match status" value="1"/>
</dbReference>
<dbReference type="Gene3D" id="2.40.50.120">
    <property type="match status" value="1"/>
</dbReference>
<protein>
    <recommendedName>
        <fullName evidence="4">Tissue inhibitor of metalloproteinase</fullName>
    </recommendedName>
</protein>
<dbReference type="InterPro" id="IPR008993">
    <property type="entry name" value="TIMP-like_OB-fold"/>
</dbReference>
<keyword evidence="1" id="KW-0812">Transmembrane</keyword>
<sequence>MEIADKWIQLGYTAKMVLRIVGIFEATYYYRKNKASQKPRRAAYTRLFLVHGRTTLTIWFILFTFVFSLPNDGFACSCDFPDTAQDSVKLSDYAFVGKVISIQQERTTDAFHTNIQFKVQDALKNVDTEVLTLKDDLGSCGIQFKEGSTYIVYANYGTDNEQTKEYLKASYCLGTTNIYTAIDDLYELKAWESLSKLISTIILIVFVILLIIVGVKQRNEKRKLV</sequence>